<dbReference type="InterPro" id="IPR036005">
    <property type="entry name" value="Creatinase/aminopeptidase-like"/>
</dbReference>
<dbReference type="Pfam" id="PF00557">
    <property type="entry name" value="Peptidase_M24"/>
    <property type="match status" value="1"/>
</dbReference>
<dbReference type="CDD" id="cd01087">
    <property type="entry name" value="Prolidase"/>
    <property type="match status" value="1"/>
</dbReference>
<dbReference type="InterPro" id="IPR001131">
    <property type="entry name" value="Peptidase_M24B_aminopep-P_CS"/>
</dbReference>
<dbReference type="InterPro" id="IPR029149">
    <property type="entry name" value="Creatin/AminoP/Spt16_N"/>
</dbReference>
<dbReference type="Gene3D" id="3.90.230.10">
    <property type="entry name" value="Creatinase/methionine aminopeptidase superfamily"/>
    <property type="match status" value="1"/>
</dbReference>
<name>A0ABY0CRJ8_9DELT</name>
<comment type="catalytic activity">
    <reaction evidence="1">
        <text>Release of any N-terminal amino acid, including proline, that is linked to proline, even from a dipeptide or tripeptide.</text>
        <dbReference type="EC" id="3.4.11.9"/>
    </reaction>
</comment>
<evidence type="ECO:0000256" key="2">
    <source>
        <dbReference type="ARBA" id="ARBA00001936"/>
    </source>
</evidence>
<dbReference type="SMART" id="SM01011">
    <property type="entry name" value="AMP_N"/>
    <property type="match status" value="1"/>
</dbReference>
<dbReference type="EMBL" id="SADD01000007">
    <property type="protein sequence ID" value="RVU43204.1"/>
    <property type="molecule type" value="Genomic_DNA"/>
</dbReference>
<evidence type="ECO:0000256" key="6">
    <source>
        <dbReference type="ARBA" id="ARBA00022801"/>
    </source>
</evidence>
<reference evidence="10 11" key="1">
    <citation type="submission" date="2019-01" db="EMBL/GenBank/DDBJ databases">
        <title>Lujinxingia litoralis gen. nov., sp. nov. and Lujinxingia sediminis gen. nov., sp. nov., new members in the order Bradymonadales, isolated from coastal sediment.</title>
        <authorList>
            <person name="Li C.-M."/>
        </authorList>
    </citation>
    <scope>NUCLEOTIDE SEQUENCE [LARGE SCALE GENOMIC DNA]</scope>
    <source>
        <strain evidence="10 11">SEH01</strain>
    </source>
</reference>
<keyword evidence="7" id="KW-0464">Manganese</keyword>
<evidence type="ECO:0000256" key="1">
    <source>
        <dbReference type="ARBA" id="ARBA00001424"/>
    </source>
</evidence>
<evidence type="ECO:0000256" key="3">
    <source>
        <dbReference type="ARBA" id="ARBA00008766"/>
    </source>
</evidence>
<dbReference type="EC" id="3.4.11.9" evidence="4"/>
<evidence type="ECO:0000256" key="5">
    <source>
        <dbReference type="ARBA" id="ARBA00022723"/>
    </source>
</evidence>
<dbReference type="PANTHER" id="PTHR43226:SF4">
    <property type="entry name" value="XAA-PRO AMINOPEPTIDASE 3"/>
    <property type="match status" value="1"/>
</dbReference>
<dbReference type="Pfam" id="PF05195">
    <property type="entry name" value="AMP_N"/>
    <property type="match status" value="1"/>
</dbReference>
<dbReference type="Gene3D" id="3.40.350.10">
    <property type="entry name" value="Creatinase/prolidase N-terminal domain"/>
    <property type="match status" value="1"/>
</dbReference>
<dbReference type="SUPFAM" id="SSF55920">
    <property type="entry name" value="Creatinase/aminopeptidase"/>
    <property type="match status" value="1"/>
</dbReference>
<dbReference type="Proteomes" id="UP000282926">
    <property type="component" value="Unassembled WGS sequence"/>
</dbReference>
<dbReference type="PANTHER" id="PTHR43226">
    <property type="entry name" value="XAA-PRO AMINOPEPTIDASE 3"/>
    <property type="match status" value="1"/>
</dbReference>
<protein>
    <recommendedName>
        <fullName evidence="4">Xaa-Pro aminopeptidase</fullName>
        <ecNumber evidence="4">3.4.11.9</ecNumber>
    </recommendedName>
</protein>
<proteinExistence type="inferred from homology"/>
<evidence type="ECO:0000256" key="8">
    <source>
        <dbReference type="RuleBase" id="RU000590"/>
    </source>
</evidence>
<evidence type="ECO:0000259" key="9">
    <source>
        <dbReference type="SMART" id="SM01011"/>
    </source>
</evidence>
<organism evidence="10 11">
    <name type="scientific">Lujinxingia sediminis</name>
    <dbReference type="NCBI Taxonomy" id="2480984"/>
    <lineage>
        <taxon>Bacteria</taxon>
        <taxon>Deltaproteobacteria</taxon>
        <taxon>Bradymonadales</taxon>
        <taxon>Lujinxingiaceae</taxon>
        <taxon>Lujinxingia</taxon>
    </lineage>
</organism>
<evidence type="ECO:0000313" key="11">
    <source>
        <dbReference type="Proteomes" id="UP000282926"/>
    </source>
</evidence>
<dbReference type="InterPro" id="IPR000994">
    <property type="entry name" value="Pept_M24"/>
</dbReference>
<dbReference type="PROSITE" id="PS00491">
    <property type="entry name" value="PROLINE_PEPTIDASE"/>
    <property type="match status" value="1"/>
</dbReference>
<keyword evidence="6" id="KW-0378">Hydrolase</keyword>
<sequence>MPPEFGCQNHRKRNEATMVMIEQEVFEARRARLMEKIGPEGVLIVVGPSMRQRSNDTEYTYRPSSDLLYLSGFREPESVLVLAPGREEGAFGLFVPDRDPSKEQWEGRRAGPEGAVARFGADVAFGLSQLDEELPKFLKGRQTLYYTLGVEQAFDQRVIGWVQSLRHRRNQHLAMPAAIADARDLLFEARLIKGEAELNVLRRACEISAEAHILAMKHCRPGMMEYELQALIEYHFRRSGGSGPAYASIVGGGDNATILHYTENEDRIGEDDVVLIDAGCEYGYYAGDITRSFPASGRFSEPQRRLYQAVLDVLEATTAMIKPGLPYDSLQEEASKMLAQAMIDLGIVKETLEETLESKSYRKYYPHGIGHWLGMDVHDVGLYKLDEDTSRPLEPGMVLTIEPGIYVPADDENAPEELRGIGVRIEDDILVTAEGYENLTAMCPKAIDEVEALVGSADTRALAF</sequence>
<feature type="domain" description="Aminopeptidase P N-terminal" evidence="9">
    <location>
        <begin position="21"/>
        <end position="155"/>
    </location>
</feature>
<comment type="similarity">
    <text evidence="3 8">Belongs to the peptidase M24B family.</text>
</comment>
<evidence type="ECO:0000256" key="4">
    <source>
        <dbReference type="ARBA" id="ARBA00012574"/>
    </source>
</evidence>
<gene>
    <name evidence="10" type="ORF">EA187_13415</name>
</gene>
<comment type="caution">
    <text evidence="10">The sequence shown here is derived from an EMBL/GenBank/DDBJ whole genome shotgun (WGS) entry which is preliminary data.</text>
</comment>
<dbReference type="SUPFAM" id="SSF53092">
    <property type="entry name" value="Creatinase/prolidase N-terminal domain"/>
    <property type="match status" value="1"/>
</dbReference>
<comment type="cofactor">
    <cofactor evidence="2">
        <name>Mn(2+)</name>
        <dbReference type="ChEBI" id="CHEBI:29035"/>
    </cofactor>
</comment>
<evidence type="ECO:0000256" key="7">
    <source>
        <dbReference type="ARBA" id="ARBA00023211"/>
    </source>
</evidence>
<keyword evidence="11" id="KW-1185">Reference proteome</keyword>
<accession>A0ABY0CRJ8</accession>
<dbReference type="InterPro" id="IPR007865">
    <property type="entry name" value="Aminopep_P_N"/>
</dbReference>
<evidence type="ECO:0000313" key="10">
    <source>
        <dbReference type="EMBL" id="RVU43204.1"/>
    </source>
</evidence>
<dbReference type="InterPro" id="IPR052433">
    <property type="entry name" value="X-Pro_dipept-like"/>
</dbReference>
<keyword evidence="5 8" id="KW-0479">Metal-binding</keyword>